<proteinExistence type="predicted"/>
<comment type="caution">
    <text evidence="6">The sequence shown here is derived from an EMBL/GenBank/DDBJ whole genome shotgun (WGS) entry which is preliminary data.</text>
</comment>
<dbReference type="GO" id="GO:0008017">
    <property type="term" value="F:microtubule binding"/>
    <property type="evidence" value="ECO:0007669"/>
    <property type="project" value="TreeGrafter"/>
</dbReference>
<feature type="region of interest" description="Disordered" evidence="3">
    <location>
        <begin position="750"/>
        <end position="775"/>
    </location>
</feature>
<dbReference type="AlphaFoldDB" id="A0A401GX52"/>
<dbReference type="Proteomes" id="UP000287166">
    <property type="component" value="Unassembled WGS sequence"/>
</dbReference>
<dbReference type="Pfam" id="PF01031">
    <property type="entry name" value="Dynamin_M"/>
    <property type="match status" value="2"/>
</dbReference>
<dbReference type="InterPro" id="IPR000375">
    <property type="entry name" value="Dynamin_stalk"/>
</dbReference>
<name>A0A401GX52_9APHY</name>
<feature type="compositionally biased region" description="Low complexity" evidence="3">
    <location>
        <begin position="642"/>
        <end position="661"/>
    </location>
</feature>
<dbReference type="SMART" id="SM00053">
    <property type="entry name" value="DYNc"/>
    <property type="match status" value="1"/>
</dbReference>
<dbReference type="InterPro" id="IPR030381">
    <property type="entry name" value="G_DYNAMIN_dom"/>
</dbReference>
<dbReference type="InParanoid" id="A0A401GX52"/>
<feature type="domain" description="GED" evidence="4">
    <location>
        <begin position="824"/>
        <end position="917"/>
    </location>
</feature>
<dbReference type="Gene3D" id="1.20.120.1240">
    <property type="entry name" value="Dynamin, middle domain"/>
    <property type="match status" value="2"/>
</dbReference>
<gene>
    <name evidence="6" type="ORF">SCP_1000050</name>
</gene>
<dbReference type="PANTHER" id="PTHR11566">
    <property type="entry name" value="DYNAMIN"/>
    <property type="match status" value="1"/>
</dbReference>
<keyword evidence="1" id="KW-0547">Nucleotide-binding</keyword>
<feature type="compositionally biased region" description="Polar residues" evidence="3">
    <location>
        <begin position="692"/>
        <end position="706"/>
    </location>
</feature>
<dbReference type="InterPro" id="IPR027417">
    <property type="entry name" value="P-loop_NTPase"/>
</dbReference>
<evidence type="ECO:0000256" key="3">
    <source>
        <dbReference type="SAM" id="MobiDB-lite"/>
    </source>
</evidence>
<keyword evidence="2" id="KW-0342">GTP-binding</keyword>
<dbReference type="RefSeq" id="XP_027617676.1">
    <property type="nucleotide sequence ID" value="XM_027761875.1"/>
</dbReference>
<reference evidence="6 7" key="1">
    <citation type="journal article" date="2018" name="Sci. Rep.">
        <title>Genome sequence of the cauliflower mushroom Sparassis crispa (Hanabiratake) and its association with beneficial usage.</title>
        <authorList>
            <person name="Kiyama R."/>
            <person name="Furutani Y."/>
            <person name="Kawaguchi K."/>
            <person name="Nakanishi T."/>
        </authorList>
    </citation>
    <scope>NUCLEOTIDE SEQUENCE [LARGE SCALE GENOMIC DNA]</scope>
</reference>
<evidence type="ECO:0000256" key="2">
    <source>
        <dbReference type="ARBA" id="ARBA00023134"/>
    </source>
</evidence>
<dbReference type="PROSITE" id="PS51718">
    <property type="entry name" value="G_DYNAMIN_2"/>
    <property type="match status" value="1"/>
</dbReference>
<accession>A0A401GX52</accession>
<feature type="compositionally biased region" description="Polar residues" evidence="3">
    <location>
        <begin position="727"/>
        <end position="738"/>
    </location>
</feature>
<feature type="region of interest" description="Disordered" evidence="3">
    <location>
        <begin position="692"/>
        <end position="738"/>
    </location>
</feature>
<dbReference type="GO" id="GO:0005874">
    <property type="term" value="C:microtubule"/>
    <property type="evidence" value="ECO:0007669"/>
    <property type="project" value="TreeGrafter"/>
</dbReference>
<feature type="compositionally biased region" description="Polar residues" evidence="3">
    <location>
        <begin position="754"/>
        <end position="769"/>
    </location>
</feature>
<sequence>MLPHGTAQEDLLLSSDSSYAQRCKQVLNLVKNLRAIGAQADLDLPRIAVIGNQSAGKSSLVEAISGITVPRDAGTCTRCPMECRLSSSSGSWFCQISIRWEFNDDGRRKDEVHEVPFGQLITDKNKVELMLRRAQAAVLNPTIPCSRFLTMSADELKEDFAANGLKASLPFSKNVVCIDLTGPELTDLSFVDLPGIISNAEPDIVKFVEGLVRSHIKGNCLILVCLPMSDDIDNQRAARLASEEDPSGSRTIGVLTKPDTLPQGATKSRELWLDVIEGRHHALTHGYYCTRQPDDEERNAGITTAKARAAEADFFAKTSPWCISTHQHRFGTPSLIKNLSKLLTQVIDDVLPKLQGEVSAQLSKCTTQLDRLPQQVNTEPSAFVLNLVTAFCTDVHAHVQGGPSTASLVQKNRAVYAQFKRSIRLTAPPFIPYPRAEEAEADSMKFLELDEEESSNEMAVDDSMAVQPKYMYLNDVRQFIRQSITRELPNNVPYPAKVALIQAFQNQWDRHSQNCFDAVDTEFQRTLFHIIQTKFERYEHLKTRIQLVMRELVKHRRDATLTYIQSLLKLETTPFTQNDHYLAEKTTKTLARYKDARAGKVAPEKATPASNFFSNGPFAESSNRFAAFVPTPTSNLPHPLVPSREPSATPTPTPTVSTENSTFSFGVPSAFARPAAQTQSPAIPIIFNGQTVQQSAAPTNDGISQPQPSPSTPAFATGKANGKAKENGSTNPLLPPSYKTQLASEAPLNGVRTLGTSPENSSSSVTTRKPTPASAAGHIMRALEQPGNNPEDVKAALAALAKIGYNVLEVDLGKLNPPDEYEEELQVMAEVRAYFQVAYKRVIDYVPLSIDHLFLYAFAEDLQAFLLNKLGLGGPNATARCEAYLVEDAGVVAAREELTSKKKRLESVQVELFNFGL</sequence>
<dbReference type="InterPro" id="IPR003130">
    <property type="entry name" value="GED"/>
</dbReference>
<dbReference type="PRINTS" id="PR00195">
    <property type="entry name" value="DYNAMIN"/>
</dbReference>
<feature type="region of interest" description="Disordered" evidence="3">
    <location>
        <begin position="239"/>
        <end position="262"/>
    </location>
</feature>
<organism evidence="6 7">
    <name type="scientific">Sparassis crispa</name>
    <dbReference type="NCBI Taxonomy" id="139825"/>
    <lineage>
        <taxon>Eukaryota</taxon>
        <taxon>Fungi</taxon>
        <taxon>Dikarya</taxon>
        <taxon>Basidiomycota</taxon>
        <taxon>Agaricomycotina</taxon>
        <taxon>Agaricomycetes</taxon>
        <taxon>Polyporales</taxon>
        <taxon>Sparassidaceae</taxon>
        <taxon>Sparassis</taxon>
    </lineage>
</organism>
<dbReference type="SUPFAM" id="SSF52540">
    <property type="entry name" value="P-loop containing nucleoside triphosphate hydrolases"/>
    <property type="match status" value="1"/>
</dbReference>
<feature type="region of interest" description="Disordered" evidence="3">
    <location>
        <begin position="636"/>
        <end position="661"/>
    </location>
</feature>
<evidence type="ECO:0000256" key="1">
    <source>
        <dbReference type="ARBA" id="ARBA00022741"/>
    </source>
</evidence>
<evidence type="ECO:0000259" key="4">
    <source>
        <dbReference type="PROSITE" id="PS51388"/>
    </source>
</evidence>
<dbReference type="GO" id="GO:0005737">
    <property type="term" value="C:cytoplasm"/>
    <property type="evidence" value="ECO:0007669"/>
    <property type="project" value="TreeGrafter"/>
</dbReference>
<dbReference type="InterPro" id="IPR020850">
    <property type="entry name" value="GED_dom"/>
</dbReference>
<evidence type="ECO:0000313" key="7">
    <source>
        <dbReference type="Proteomes" id="UP000287166"/>
    </source>
</evidence>
<dbReference type="CDD" id="cd08771">
    <property type="entry name" value="DLP_1"/>
    <property type="match status" value="1"/>
</dbReference>
<dbReference type="InterPro" id="IPR045063">
    <property type="entry name" value="Dynamin_N"/>
</dbReference>
<dbReference type="InterPro" id="IPR022812">
    <property type="entry name" value="Dynamin"/>
</dbReference>
<dbReference type="Gene3D" id="3.40.50.300">
    <property type="entry name" value="P-loop containing nucleotide triphosphate hydrolases"/>
    <property type="match status" value="1"/>
</dbReference>
<dbReference type="EMBL" id="BFAD01000010">
    <property type="protein sequence ID" value="GBE86763.1"/>
    <property type="molecule type" value="Genomic_DNA"/>
</dbReference>
<feature type="domain" description="Dynamin-type G" evidence="5">
    <location>
        <begin position="41"/>
        <end position="352"/>
    </location>
</feature>
<evidence type="ECO:0000259" key="5">
    <source>
        <dbReference type="PROSITE" id="PS51718"/>
    </source>
</evidence>
<dbReference type="OrthoDB" id="5061070at2759"/>
<dbReference type="STRING" id="139825.A0A401GX52"/>
<evidence type="ECO:0000313" key="6">
    <source>
        <dbReference type="EMBL" id="GBE86763.1"/>
    </source>
</evidence>
<dbReference type="Pfam" id="PF00350">
    <property type="entry name" value="Dynamin_N"/>
    <property type="match status" value="1"/>
</dbReference>
<dbReference type="GO" id="GO:0005525">
    <property type="term" value="F:GTP binding"/>
    <property type="evidence" value="ECO:0007669"/>
    <property type="project" value="InterPro"/>
</dbReference>
<protein>
    <submittedName>
        <fullName evidence="6">Interferon-induced GTP-binding protein</fullName>
    </submittedName>
</protein>
<dbReference type="GO" id="GO:0003924">
    <property type="term" value="F:GTPase activity"/>
    <property type="evidence" value="ECO:0007669"/>
    <property type="project" value="InterPro"/>
</dbReference>
<keyword evidence="7" id="KW-1185">Reference proteome</keyword>
<dbReference type="InterPro" id="IPR001401">
    <property type="entry name" value="Dynamin_GTPase"/>
</dbReference>
<dbReference type="GO" id="GO:0016020">
    <property type="term" value="C:membrane"/>
    <property type="evidence" value="ECO:0007669"/>
    <property type="project" value="TreeGrafter"/>
</dbReference>
<dbReference type="GeneID" id="38783680"/>
<dbReference type="Pfam" id="PF02212">
    <property type="entry name" value="GED"/>
    <property type="match status" value="1"/>
</dbReference>
<dbReference type="PROSITE" id="PS51388">
    <property type="entry name" value="GED"/>
    <property type="match status" value="1"/>
</dbReference>